<feature type="region of interest" description="Disordered" evidence="1">
    <location>
        <begin position="48"/>
        <end position="73"/>
    </location>
</feature>
<evidence type="ECO:0008006" key="4">
    <source>
        <dbReference type="Google" id="ProtNLM"/>
    </source>
</evidence>
<feature type="compositionally biased region" description="Polar residues" evidence="1">
    <location>
        <begin position="48"/>
        <end position="61"/>
    </location>
</feature>
<feature type="compositionally biased region" description="Low complexity" evidence="1">
    <location>
        <begin position="62"/>
        <end position="73"/>
    </location>
</feature>
<accession>A0A445BRL7</accession>
<evidence type="ECO:0000313" key="3">
    <source>
        <dbReference type="Proteomes" id="UP000289738"/>
    </source>
</evidence>
<dbReference type="EMBL" id="SDMP01000008">
    <property type="protein sequence ID" value="RYR41335.1"/>
    <property type="molecule type" value="Genomic_DNA"/>
</dbReference>
<comment type="caution">
    <text evidence="2">The sequence shown here is derived from an EMBL/GenBank/DDBJ whole genome shotgun (WGS) entry which is preliminary data.</text>
</comment>
<dbReference type="Proteomes" id="UP000289738">
    <property type="component" value="Chromosome A08"/>
</dbReference>
<dbReference type="AlphaFoldDB" id="A0A445BRL7"/>
<organism evidence="2 3">
    <name type="scientific">Arachis hypogaea</name>
    <name type="common">Peanut</name>
    <dbReference type="NCBI Taxonomy" id="3818"/>
    <lineage>
        <taxon>Eukaryota</taxon>
        <taxon>Viridiplantae</taxon>
        <taxon>Streptophyta</taxon>
        <taxon>Embryophyta</taxon>
        <taxon>Tracheophyta</taxon>
        <taxon>Spermatophyta</taxon>
        <taxon>Magnoliopsida</taxon>
        <taxon>eudicotyledons</taxon>
        <taxon>Gunneridae</taxon>
        <taxon>Pentapetalae</taxon>
        <taxon>rosids</taxon>
        <taxon>fabids</taxon>
        <taxon>Fabales</taxon>
        <taxon>Fabaceae</taxon>
        <taxon>Papilionoideae</taxon>
        <taxon>50 kb inversion clade</taxon>
        <taxon>dalbergioids sensu lato</taxon>
        <taxon>Dalbergieae</taxon>
        <taxon>Pterocarpus clade</taxon>
        <taxon>Arachis</taxon>
    </lineage>
</organism>
<keyword evidence="3" id="KW-1185">Reference proteome</keyword>
<evidence type="ECO:0000256" key="1">
    <source>
        <dbReference type="SAM" id="MobiDB-lite"/>
    </source>
</evidence>
<sequence length="291" mass="33979">MDKFVIENRRICHVYWDHTVDLPEELKLKKNKTNQSCNQSQKIASLKPISTTNQCHNPNSQTLTKTPPSSKVKPKSILLINQKNRRALYKRPTPTSQMFVEGGRNEAPKIFVLRVEPDSSHSYDDSDSDSDYYQYEYKDLHNLMSSDCEDDYDRNHNMWPQKNLTVSFGQVHLELGMKFATMDEFKRSVRKYNIQMKRSIKFSRVEPTRCKNIYCSRSNELRSYQVNTFMDQHIYVRRHSNKTTNRVWSGHNSRTCQQKKDDILDKEVVVSTAATANPQNQQLQNTGKAAS</sequence>
<reference evidence="2 3" key="1">
    <citation type="submission" date="2019-01" db="EMBL/GenBank/DDBJ databases">
        <title>Sequencing of cultivated peanut Arachis hypogaea provides insights into genome evolution and oil improvement.</title>
        <authorList>
            <person name="Chen X."/>
        </authorList>
    </citation>
    <scope>NUCLEOTIDE SEQUENCE [LARGE SCALE GENOMIC DNA]</scope>
    <source>
        <strain evidence="3">cv. Fuhuasheng</strain>
        <tissue evidence="2">Leaves</tissue>
    </source>
</reference>
<name>A0A445BRL7_ARAHY</name>
<protein>
    <recommendedName>
        <fullName evidence="4">Transposase MuDR plant domain-containing protein</fullName>
    </recommendedName>
</protein>
<gene>
    <name evidence="2" type="ORF">Ahy_A08g037739</name>
</gene>
<evidence type="ECO:0000313" key="2">
    <source>
        <dbReference type="EMBL" id="RYR41335.1"/>
    </source>
</evidence>
<proteinExistence type="predicted"/>